<keyword evidence="3" id="KW-1185">Reference proteome</keyword>
<accession>A0ABQ8FWG8</accession>
<dbReference type="Proteomes" id="UP000774617">
    <property type="component" value="Unassembled WGS sequence"/>
</dbReference>
<gene>
    <name evidence="2" type="ORF">B0J12DRAFT_313820</name>
</gene>
<protein>
    <submittedName>
        <fullName evidence="2">Uncharacterized protein</fullName>
    </submittedName>
</protein>
<sequence>MMRCEPRSRRPVPLTFLARASRTPREHVSRTTAPRSHHPPTSSPVSPSHATRHTDAGAFSFCRVNNPQSERQGAPPDPFPRLFIVVALRRCPSTAFLIEPHSVCRSVGRSFTSLAFPHLPGGRPSRFSGRRDGFVFSLAVPATSTALGRLVAGLSPNLSPFLEREAVLLGFFCLAFDCLGKERGAICLQGCGKVVGLRSTAPFAFLPRARASWLLGRLLG</sequence>
<proteinExistence type="predicted"/>
<reference evidence="2 3" key="1">
    <citation type="journal article" date="2021" name="Nat. Commun.">
        <title>Genetic determinants of endophytism in the Arabidopsis root mycobiome.</title>
        <authorList>
            <person name="Mesny F."/>
            <person name="Miyauchi S."/>
            <person name="Thiergart T."/>
            <person name="Pickel B."/>
            <person name="Atanasova L."/>
            <person name="Karlsson M."/>
            <person name="Huettel B."/>
            <person name="Barry K.W."/>
            <person name="Haridas S."/>
            <person name="Chen C."/>
            <person name="Bauer D."/>
            <person name="Andreopoulos W."/>
            <person name="Pangilinan J."/>
            <person name="LaButti K."/>
            <person name="Riley R."/>
            <person name="Lipzen A."/>
            <person name="Clum A."/>
            <person name="Drula E."/>
            <person name="Henrissat B."/>
            <person name="Kohler A."/>
            <person name="Grigoriev I.V."/>
            <person name="Martin F.M."/>
            <person name="Hacquard S."/>
        </authorList>
    </citation>
    <scope>NUCLEOTIDE SEQUENCE [LARGE SCALE GENOMIC DNA]</scope>
    <source>
        <strain evidence="2 3">MPI-SDFR-AT-0080</strain>
    </source>
</reference>
<name>A0ABQ8FWG8_9PEZI</name>
<feature type="compositionally biased region" description="Low complexity" evidence="1">
    <location>
        <begin position="30"/>
        <end position="49"/>
    </location>
</feature>
<comment type="caution">
    <text evidence="2">The sequence shown here is derived from an EMBL/GenBank/DDBJ whole genome shotgun (WGS) entry which is preliminary data.</text>
</comment>
<evidence type="ECO:0000313" key="2">
    <source>
        <dbReference type="EMBL" id="KAH7031856.1"/>
    </source>
</evidence>
<evidence type="ECO:0000256" key="1">
    <source>
        <dbReference type="SAM" id="MobiDB-lite"/>
    </source>
</evidence>
<evidence type="ECO:0000313" key="3">
    <source>
        <dbReference type="Proteomes" id="UP000774617"/>
    </source>
</evidence>
<dbReference type="EMBL" id="JAGTJR010000043">
    <property type="protein sequence ID" value="KAH7031856.1"/>
    <property type="molecule type" value="Genomic_DNA"/>
</dbReference>
<feature type="region of interest" description="Disordered" evidence="1">
    <location>
        <begin position="1"/>
        <end position="51"/>
    </location>
</feature>
<organism evidence="2 3">
    <name type="scientific">Macrophomina phaseolina</name>
    <dbReference type="NCBI Taxonomy" id="35725"/>
    <lineage>
        <taxon>Eukaryota</taxon>
        <taxon>Fungi</taxon>
        <taxon>Dikarya</taxon>
        <taxon>Ascomycota</taxon>
        <taxon>Pezizomycotina</taxon>
        <taxon>Dothideomycetes</taxon>
        <taxon>Dothideomycetes incertae sedis</taxon>
        <taxon>Botryosphaeriales</taxon>
        <taxon>Botryosphaeriaceae</taxon>
        <taxon>Macrophomina</taxon>
    </lineage>
</organism>